<dbReference type="PANTHER" id="PTHR10048:SF15">
    <property type="entry name" value="PHOSPHATIDYLINOSITOL 4-KINASE ALPHA"/>
    <property type="match status" value="1"/>
</dbReference>
<evidence type="ECO:0000259" key="6">
    <source>
        <dbReference type="PROSITE" id="PS50290"/>
    </source>
</evidence>
<feature type="domain" description="PI3K/PI4K catalytic" evidence="6">
    <location>
        <begin position="1722"/>
        <end position="2005"/>
    </location>
</feature>
<dbReference type="PROSITE" id="PS51545">
    <property type="entry name" value="PIK_HELICAL"/>
    <property type="match status" value="1"/>
</dbReference>
<dbReference type="SUPFAM" id="SSF48371">
    <property type="entry name" value="ARM repeat"/>
    <property type="match status" value="2"/>
</dbReference>
<dbReference type="InterPro" id="IPR000403">
    <property type="entry name" value="PI3/4_kinase_cat_dom"/>
</dbReference>
<evidence type="ECO:0000256" key="2">
    <source>
        <dbReference type="ARBA" id="ARBA00012169"/>
    </source>
</evidence>
<dbReference type="EMBL" id="OZ004258">
    <property type="protein sequence ID" value="CAK7913345.1"/>
    <property type="molecule type" value="Genomic_DNA"/>
</dbReference>
<accession>A0ABP0EK33</accession>
<dbReference type="Gene3D" id="1.25.40.70">
    <property type="entry name" value="Phosphatidylinositol 3-kinase, accessory domain (PIK)"/>
    <property type="match status" value="1"/>
</dbReference>
<protein>
    <recommendedName>
        <fullName evidence="2">1-phosphatidylinositol 4-kinase</fullName>
        <ecNumber evidence="2">2.7.1.67</ecNumber>
    </recommendedName>
</protein>
<dbReference type="SUPFAM" id="SSF56112">
    <property type="entry name" value="Protein kinase-like (PK-like)"/>
    <property type="match status" value="1"/>
</dbReference>
<dbReference type="Proteomes" id="UP001497600">
    <property type="component" value="Chromosome F"/>
</dbReference>
<dbReference type="PANTHER" id="PTHR10048">
    <property type="entry name" value="PHOSPHATIDYLINOSITOL KINASE"/>
    <property type="match status" value="1"/>
</dbReference>
<feature type="region of interest" description="Disordered" evidence="5">
    <location>
        <begin position="356"/>
        <end position="379"/>
    </location>
</feature>
<feature type="region of interest" description="Disordered" evidence="5">
    <location>
        <begin position="131"/>
        <end position="151"/>
    </location>
</feature>
<dbReference type="InterPro" id="IPR001263">
    <property type="entry name" value="PI3K_accessory_dom"/>
</dbReference>
<dbReference type="PROSITE" id="PS50290">
    <property type="entry name" value="PI3_4_KINASE_3"/>
    <property type="match status" value="1"/>
</dbReference>
<dbReference type="SMART" id="SM00146">
    <property type="entry name" value="PI3Kc"/>
    <property type="match status" value="1"/>
</dbReference>
<dbReference type="InterPro" id="IPR011009">
    <property type="entry name" value="Kinase-like_dom_sf"/>
</dbReference>
<dbReference type="PROSITE" id="PS00915">
    <property type="entry name" value="PI3_4_KINASE_1"/>
    <property type="match status" value="1"/>
</dbReference>
<dbReference type="CDD" id="cd05167">
    <property type="entry name" value="PI4Kc_III_alpha"/>
    <property type="match status" value="1"/>
</dbReference>
<keyword evidence="3" id="KW-0808">Transferase</keyword>
<evidence type="ECO:0000256" key="3">
    <source>
        <dbReference type="ARBA" id="ARBA00022679"/>
    </source>
</evidence>
<feature type="domain" description="PIK helical" evidence="7">
    <location>
        <begin position="1465"/>
        <end position="1649"/>
    </location>
</feature>
<evidence type="ECO:0000256" key="4">
    <source>
        <dbReference type="ARBA" id="ARBA00022777"/>
    </source>
</evidence>
<gene>
    <name evidence="8" type="primary">STT4</name>
    <name evidence="8" type="ORF">CAAN4_F11276</name>
</gene>
<proteinExistence type="inferred from homology"/>
<dbReference type="InterPro" id="IPR015433">
    <property type="entry name" value="PI3/4_kinase"/>
</dbReference>
<comment type="similarity">
    <text evidence="1">Belongs to the PI3/PI4-kinase family. Type III PI4K subfamily.</text>
</comment>
<evidence type="ECO:0000313" key="8">
    <source>
        <dbReference type="EMBL" id="CAK7913345.1"/>
    </source>
</evidence>
<feature type="region of interest" description="Disordered" evidence="5">
    <location>
        <begin position="548"/>
        <end position="586"/>
    </location>
</feature>
<dbReference type="SMART" id="SM00145">
    <property type="entry name" value="PI3Ka"/>
    <property type="match status" value="1"/>
</dbReference>
<evidence type="ECO:0000313" key="9">
    <source>
        <dbReference type="Proteomes" id="UP001497600"/>
    </source>
</evidence>
<dbReference type="InterPro" id="IPR018936">
    <property type="entry name" value="PI3/4_kinase_CS"/>
</dbReference>
<keyword evidence="9" id="KW-1185">Reference proteome</keyword>
<dbReference type="Pfam" id="PF19274">
    <property type="entry name" value="PI4K_N"/>
    <property type="match status" value="1"/>
</dbReference>
<name>A0ABP0EK33_9ASCO</name>
<feature type="compositionally biased region" description="Low complexity" evidence="5">
    <location>
        <begin position="133"/>
        <end position="143"/>
    </location>
</feature>
<reference evidence="8 9" key="1">
    <citation type="submission" date="2024-01" db="EMBL/GenBank/DDBJ databases">
        <authorList>
            <consortium name="Genoscope - CEA"/>
            <person name="William W."/>
        </authorList>
    </citation>
    <scope>NUCLEOTIDE SEQUENCE [LARGE SCALE GENOMIC DNA]</scope>
    <source>
        <strain evidence="8 9">29B2s-10</strain>
    </source>
</reference>
<organism evidence="8 9">
    <name type="scientific">[Candida] anglica</name>
    <dbReference type="NCBI Taxonomy" id="148631"/>
    <lineage>
        <taxon>Eukaryota</taxon>
        <taxon>Fungi</taxon>
        <taxon>Dikarya</taxon>
        <taxon>Ascomycota</taxon>
        <taxon>Saccharomycotina</taxon>
        <taxon>Pichiomycetes</taxon>
        <taxon>Debaryomycetaceae</taxon>
        <taxon>Kurtzmaniella</taxon>
    </lineage>
</organism>
<dbReference type="Pfam" id="PF00613">
    <property type="entry name" value="PI3Ka"/>
    <property type="match status" value="1"/>
</dbReference>
<evidence type="ECO:0000256" key="5">
    <source>
        <dbReference type="SAM" id="MobiDB-lite"/>
    </source>
</evidence>
<dbReference type="Gene3D" id="3.30.1010.10">
    <property type="entry name" value="Phosphatidylinositol 3-kinase Catalytic Subunit, Chain A, domain 4"/>
    <property type="match status" value="1"/>
</dbReference>
<dbReference type="Pfam" id="PF00454">
    <property type="entry name" value="PI3_PI4_kinase"/>
    <property type="match status" value="1"/>
</dbReference>
<keyword evidence="4" id="KW-0418">Kinase</keyword>
<dbReference type="PROSITE" id="PS00916">
    <property type="entry name" value="PI3_4_KINASE_2"/>
    <property type="match status" value="1"/>
</dbReference>
<evidence type="ECO:0000259" key="7">
    <source>
        <dbReference type="PROSITE" id="PS51545"/>
    </source>
</evidence>
<dbReference type="InterPro" id="IPR016024">
    <property type="entry name" value="ARM-type_fold"/>
</dbReference>
<dbReference type="InterPro" id="IPR045495">
    <property type="entry name" value="PI4K_N"/>
</dbReference>
<dbReference type="InterPro" id="IPR036940">
    <property type="entry name" value="PI3/4_kinase_cat_sf"/>
</dbReference>
<dbReference type="Gene3D" id="1.10.1070.11">
    <property type="entry name" value="Phosphatidylinositol 3-/4-kinase, catalytic domain"/>
    <property type="match status" value="1"/>
</dbReference>
<sequence>MDYFGIQRGSIRAQALKKLARSTIGTLSDASVSSFGDNFSRLLGETAENDDQLDGSPKHLSRVAISLKEYEVLNALCDAIVGDDNNVNPMISSQRSEQQVQLLLRKFGLYLKELPAQKFAKSILSGYVNTRASNPSTPSSNTTLGDSEHLGTPPNSPWLELADKLTSAIVALSNCCNKKFLTQSIDILHDFIQTFFHESNDLKMSHYLSLLGFIRALTRNSSILIESKEAFNVFISLDSKIDNPKFLNGVEVYSNANYSAAIDAEFAMEFSPILYIGGMSKLMVGILKEILVSGTTYSGTYDTANGYLTDNIDPFSKDTNSSAPLIDTSVTNSDSIRSTSLLEYILQKVGNEEASSKDPKVVAGGRRSSGDSVPESSGLEISPDHYPLIKILSDIAIQKMEFLDRGETYIVYSTFSRLRIGYLAKSFNLQVIGCGMFTDNVPLKVAKRIFKNCLSIYDVMLDNNLGPSVIQLGALSVYKDDHIGSSLTRAFTSLVANPEFDREYCISASKSVGLASRILSQDAVVTTIYTLANLLFVGGDTGRIRRGRLEELSRVPSSNSMRSLTEPPMSANNNSSMGPAETRPNGDYPNVADASSTINGGVVAHGVSLVANGTPGALSDSDHIQICENSIVSISNIVSACNDETVTTLAVTILSQKMSKPDSRISLILLSGLVSCAPSLPEREFLILMRLLNKLGSEARSAQNYPLFNAIVDAKVTLSRNISQSNPLFYVYLRDMLQQIISKGDVQVLEHHRSHVEINEIGEQIGVFLKPLAALLPDGRANQPKLQIEDTITINLFRNIWFNMVVHGYSITSKIAVKYARELEIIVYNTPPLASELSWDRTETSLELNTVLRRGSSNSNVKGHKHIIGGIFDLPRGMSYPKLMFLSATVFVESLRVKTGDCSTILMYFSDPSIKTSGVDKYIGYTSFKVVKDYIYLVQCGANKQFSSQSIAQQLTNMLALCCHRVEDLQDAALQCCDLLINKVPSALCSSKSLFAIFDLLSLLFQSVVDADKHQYEPTTTYTAAVSKIQLSLSDSYVWRNETFDRFHEKAKNWLRLVLMRANGEIKSLIQSYVAEVDKYEIHQSVQFGVSFALEMAGNISINYKELSNVSQMAISKFKTFPVSLSSFSRRSGLVSDFSDKVTTYTSDYVESAFENVRRRIRRCRVAVNDEKLGDPILKDVPPKSSGPELILLLSDCAGLMAISSQNTAEMVRYLVEIPFNSFDRTVFSAAISIWYSVMRQKDVSVLLLSEIAKRWEQSIEQQVGLFSTVHDLTKPEFSLMEYAPSDRKVVVRSAAIAADSFEPHLLIIRMFSSAFEATLNQSDHILKIFTRVIEFGLKRLGSPGEASTHPFARLSRFEFIRFAFTVLNYHIQLGSRSVHYLSELILNASLSWFKNRASFPFGSNLLKIKADFALLKEVAKLVNGMETYKSDNLESRKALLLFFLDDEIAKIAVWLNPLGTPQDTHGTFISNHISGSHISQAYKIDPSLAVSLALRYKVKNLDELLQKLISSNPLPAIFYPDAVQYFIGINAGSAMPSYHLLFWEPLSPIDSITLFLPPFGSNPYILQYTMRSLESHDVNLTFFYVPQIVQSLRFDAKGYVERFIVETAQVSQLFAHQIIWNMLANSYRDEESTDPDPLKPTLDNIQEIMIKSFSPKDLDFYEKEFTFFENVTSISGKLKPYIKKTKAEKKVKIDSEMAKIEIQPGVYLPSNPDGVVIDINRKSGKPLQSHAKAPFLATFKIRKEVLDVDKNGNIIHFPLEKWQSAIFKVGDDCRQDVLALQLVSVFRTIWENAGLDLYVFPYRVTATAPGCGVIDVLPNSVSRDMLGREAVNGLYEYFTTKFGPDTSIEFQQARNNLIKSLAAYSIISYLLQFKDRHNGNIMYDEQGHILHIDFGFCFDIVPGGVRFEMAPFKLTHEMILVLGGSSNTQAFQWFEELCVKGYLACRPYMETIVRCVNPMLESGLPCFKDTTIKKLRSRFVPSKSEKDASIHMRGLVKKSMESMYTKGYDEFQRITNGIPY</sequence>
<dbReference type="EC" id="2.7.1.67" evidence="2"/>
<evidence type="ECO:0000256" key="1">
    <source>
        <dbReference type="ARBA" id="ARBA00006209"/>
    </source>
</evidence>
<dbReference type="InterPro" id="IPR042236">
    <property type="entry name" value="PI3K_accessory_sf"/>
</dbReference>